<keyword evidence="6 8" id="KW-0472">Membrane</keyword>
<feature type="compositionally biased region" description="Basic and acidic residues" evidence="9">
    <location>
        <begin position="253"/>
        <end position="262"/>
    </location>
</feature>
<evidence type="ECO:0000256" key="3">
    <source>
        <dbReference type="ARBA" id="ARBA00022679"/>
    </source>
</evidence>
<dbReference type="Proteomes" id="UP001190700">
    <property type="component" value="Unassembled WGS sequence"/>
</dbReference>
<feature type="region of interest" description="Disordered" evidence="9">
    <location>
        <begin position="244"/>
        <end position="295"/>
    </location>
</feature>
<evidence type="ECO:0000256" key="2">
    <source>
        <dbReference type="ARBA" id="ARBA00008574"/>
    </source>
</evidence>
<evidence type="ECO:0000313" key="11">
    <source>
        <dbReference type="EMBL" id="KAK3237021.1"/>
    </source>
</evidence>
<dbReference type="GO" id="GO:0006612">
    <property type="term" value="P:protein targeting to membrane"/>
    <property type="evidence" value="ECO:0007669"/>
    <property type="project" value="TreeGrafter"/>
</dbReference>
<comment type="similarity">
    <text evidence="2 8">Belongs to the DHHC palmitoyltransferase family.</text>
</comment>
<dbReference type="AlphaFoldDB" id="A0AAE0EQM1"/>
<feature type="transmembrane region" description="Helical" evidence="8">
    <location>
        <begin position="148"/>
        <end position="171"/>
    </location>
</feature>
<evidence type="ECO:0000256" key="6">
    <source>
        <dbReference type="ARBA" id="ARBA00023136"/>
    </source>
</evidence>
<organism evidence="11 12">
    <name type="scientific">Cymbomonas tetramitiformis</name>
    <dbReference type="NCBI Taxonomy" id="36881"/>
    <lineage>
        <taxon>Eukaryota</taxon>
        <taxon>Viridiplantae</taxon>
        <taxon>Chlorophyta</taxon>
        <taxon>Pyramimonadophyceae</taxon>
        <taxon>Pyramimonadales</taxon>
        <taxon>Pyramimonadaceae</taxon>
        <taxon>Cymbomonas</taxon>
    </lineage>
</organism>
<feature type="compositionally biased region" description="Polar residues" evidence="9">
    <location>
        <begin position="356"/>
        <end position="384"/>
    </location>
</feature>
<feature type="region of interest" description="Disordered" evidence="9">
    <location>
        <begin position="312"/>
        <end position="525"/>
    </location>
</feature>
<evidence type="ECO:0000256" key="5">
    <source>
        <dbReference type="ARBA" id="ARBA00022989"/>
    </source>
</evidence>
<comment type="catalytic activity">
    <reaction evidence="8">
        <text>L-cysteinyl-[protein] + hexadecanoyl-CoA = S-hexadecanoyl-L-cysteinyl-[protein] + CoA</text>
        <dbReference type="Rhea" id="RHEA:36683"/>
        <dbReference type="Rhea" id="RHEA-COMP:10131"/>
        <dbReference type="Rhea" id="RHEA-COMP:11032"/>
        <dbReference type="ChEBI" id="CHEBI:29950"/>
        <dbReference type="ChEBI" id="CHEBI:57287"/>
        <dbReference type="ChEBI" id="CHEBI:57379"/>
        <dbReference type="ChEBI" id="CHEBI:74151"/>
        <dbReference type="EC" id="2.3.1.225"/>
    </reaction>
</comment>
<dbReference type="InterPro" id="IPR001594">
    <property type="entry name" value="Palmitoyltrfase_DHHC"/>
</dbReference>
<evidence type="ECO:0000256" key="8">
    <source>
        <dbReference type="RuleBase" id="RU079119"/>
    </source>
</evidence>
<feature type="transmembrane region" description="Helical" evidence="8">
    <location>
        <begin position="47"/>
        <end position="67"/>
    </location>
</feature>
<feature type="transmembrane region" description="Helical" evidence="8">
    <location>
        <begin position="202"/>
        <end position="225"/>
    </location>
</feature>
<evidence type="ECO:0000256" key="4">
    <source>
        <dbReference type="ARBA" id="ARBA00022692"/>
    </source>
</evidence>
<dbReference type="EMBL" id="LGRX02034727">
    <property type="protein sequence ID" value="KAK3237021.1"/>
    <property type="molecule type" value="Genomic_DNA"/>
</dbReference>
<evidence type="ECO:0000256" key="9">
    <source>
        <dbReference type="SAM" id="MobiDB-lite"/>
    </source>
</evidence>
<keyword evidence="7 8" id="KW-0012">Acyltransferase</keyword>
<keyword evidence="3 8" id="KW-0808">Transferase</keyword>
<gene>
    <name evidence="11" type="ORF">CYMTET_52879</name>
</gene>
<proteinExistence type="inferred from homology"/>
<protein>
    <recommendedName>
        <fullName evidence="8">S-acyltransferase</fullName>
        <ecNumber evidence="8">2.3.1.225</ecNumber>
    </recommendedName>
    <alternativeName>
        <fullName evidence="8">Palmitoyltransferase</fullName>
    </alternativeName>
</protein>
<dbReference type="GO" id="GO:0019706">
    <property type="term" value="F:protein-cysteine S-palmitoyltransferase activity"/>
    <property type="evidence" value="ECO:0007669"/>
    <property type="project" value="UniProtKB-EC"/>
</dbReference>
<feature type="domain" description="Palmitoyltransferase DHHC" evidence="10">
    <location>
        <begin position="102"/>
        <end position="236"/>
    </location>
</feature>
<dbReference type="PANTHER" id="PTHR22883:SF203">
    <property type="entry name" value="PALMITOYLTRANSFERASE"/>
    <property type="match status" value="1"/>
</dbReference>
<feature type="transmembrane region" description="Helical" evidence="8">
    <location>
        <begin position="21"/>
        <end position="41"/>
    </location>
</feature>
<name>A0AAE0EQM1_9CHLO</name>
<feature type="compositionally biased region" description="Polar residues" evidence="9">
    <location>
        <begin position="444"/>
        <end position="461"/>
    </location>
</feature>
<dbReference type="InterPro" id="IPR039859">
    <property type="entry name" value="PFA4/ZDH16/20/ERF2-like"/>
</dbReference>
<feature type="compositionally biased region" description="Low complexity" evidence="9">
    <location>
        <begin position="409"/>
        <end position="419"/>
    </location>
</feature>
<reference evidence="11 12" key="1">
    <citation type="journal article" date="2015" name="Genome Biol. Evol.">
        <title>Comparative Genomics of a Bacterivorous Green Alga Reveals Evolutionary Causalities and Consequences of Phago-Mixotrophic Mode of Nutrition.</title>
        <authorList>
            <person name="Burns J.A."/>
            <person name="Paasch A."/>
            <person name="Narechania A."/>
            <person name="Kim E."/>
        </authorList>
    </citation>
    <scope>NUCLEOTIDE SEQUENCE [LARGE SCALE GENOMIC DNA]</scope>
    <source>
        <strain evidence="11 12">PLY_AMNH</strain>
    </source>
</reference>
<accession>A0AAE0EQM1</accession>
<comment type="subcellular location">
    <subcellularLocation>
        <location evidence="1">Membrane</location>
        <topology evidence="1">Multi-pass membrane protein</topology>
    </subcellularLocation>
</comment>
<evidence type="ECO:0000313" key="12">
    <source>
        <dbReference type="Proteomes" id="UP001190700"/>
    </source>
</evidence>
<comment type="domain">
    <text evidence="8">The DHHC domain is required for palmitoyltransferase activity.</text>
</comment>
<dbReference type="EC" id="2.3.1.225" evidence="8"/>
<dbReference type="PANTHER" id="PTHR22883">
    <property type="entry name" value="ZINC FINGER DHHC DOMAIN CONTAINING PROTEIN"/>
    <property type="match status" value="1"/>
</dbReference>
<dbReference type="PROSITE" id="PS50216">
    <property type="entry name" value="DHHC"/>
    <property type="match status" value="1"/>
</dbReference>
<evidence type="ECO:0000256" key="7">
    <source>
        <dbReference type="ARBA" id="ARBA00023315"/>
    </source>
</evidence>
<feature type="compositionally biased region" description="Low complexity" evidence="9">
    <location>
        <begin position="314"/>
        <end position="331"/>
    </location>
</feature>
<dbReference type="GO" id="GO:0005794">
    <property type="term" value="C:Golgi apparatus"/>
    <property type="evidence" value="ECO:0007669"/>
    <property type="project" value="TreeGrafter"/>
</dbReference>
<keyword evidence="5 8" id="KW-1133">Transmembrane helix</keyword>
<evidence type="ECO:0000256" key="1">
    <source>
        <dbReference type="ARBA" id="ARBA00004141"/>
    </source>
</evidence>
<dbReference type="Pfam" id="PF01529">
    <property type="entry name" value="DHHC"/>
    <property type="match status" value="1"/>
</dbReference>
<keyword evidence="12" id="KW-1185">Reference proteome</keyword>
<dbReference type="GO" id="GO:0005783">
    <property type="term" value="C:endoplasmic reticulum"/>
    <property type="evidence" value="ECO:0007669"/>
    <property type="project" value="TreeGrafter"/>
</dbReference>
<comment type="caution">
    <text evidence="11">The sequence shown here is derived from an EMBL/GenBank/DDBJ whole genome shotgun (WGS) entry which is preliminary data.</text>
</comment>
<sequence length="525" mass="56420">MRRNGCFVEAKVSVNAHQCSTYVVFSFLLVGFFTLFVPIIQDDKIRIFVTVLYVFVTTVVCSADILCTFTNPVDDNVAYKELVTAKGETYDDKRDSKVVGEQFYCVLCQASVGKRSKHCRACDKCVCGFDHHCKWLNNCVGSKNYQSFFILITFTLTMIGIQFAVVLGLFICCFTDSDFMEDALDEHFGGGLSRGAFAGISAGYLLLLLVIIALIGELFCFHIILNWKGMTTYDYILAERDRKEAPPAPKPQSAEDKGDKGGESSNPGAGAKPPGFQGCCQNRKVGDVGMQPKRKKVSRNMLRLCYMENPNDKSSAQAAAGSGAEPEPSAGWSAVGAMDDHSKGNIHTITMEKDSGQPSQASIEHENSTPTIGMTPVAKTSQAAVRNPDRSHAIAEATLPDASRTSSGRNLLPPLNPTTDKPPRPPVPSSSGYHTPERRPSIELQLSRQSSPANSMGTSAFATPLGTPSGVKVSCSATSVVPNGNDKDETSSEEGDLSPPTREGATLVASPGRVEGKVLGENTAV</sequence>
<evidence type="ECO:0000259" key="10">
    <source>
        <dbReference type="Pfam" id="PF01529"/>
    </source>
</evidence>
<keyword evidence="4 8" id="KW-0812">Transmembrane</keyword>
<dbReference type="GO" id="GO:0016020">
    <property type="term" value="C:membrane"/>
    <property type="evidence" value="ECO:0007669"/>
    <property type="project" value="UniProtKB-SubCell"/>
</dbReference>